<reference evidence="3" key="1">
    <citation type="journal article" date="2022" name="bioRxiv">
        <title>Sequencing and chromosome-scale assembly of the giantPleurodeles waltlgenome.</title>
        <authorList>
            <person name="Brown T."/>
            <person name="Elewa A."/>
            <person name="Iarovenko S."/>
            <person name="Subramanian E."/>
            <person name="Araus A.J."/>
            <person name="Petzold A."/>
            <person name="Susuki M."/>
            <person name="Suzuki K.-i.T."/>
            <person name="Hayashi T."/>
            <person name="Toyoda A."/>
            <person name="Oliveira C."/>
            <person name="Osipova E."/>
            <person name="Leigh N.D."/>
            <person name="Simon A."/>
            <person name="Yun M.H."/>
        </authorList>
    </citation>
    <scope>NUCLEOTIDE SEQUENCE</scope>
    <source>
        <strain evidence="3">20211129_DDA</strain>
        <tissue evidence="3">Liver</tissue>
    </source>
</reference>
<keyword evidence="2" id="KW-0472">Membrane</keyword>
<keyword evidence="2" id="KW-0812">Transmembrane</keyword>
<name>A0AAV7VFM0_PLEWA</name>
<dbReference type="Proteomes" id="UP001066276">
    <property type="component" value="Chromosome 2_1"/>
</dbReference>
<dbReference type="AlphaFoldDB" id="A0AAV7VFM0"/>
<keyword evidence="4" id="KW-1185">Reference proteome</keyword>
<dbReference type="EMBL" id="JANPWB010000003">
    <property type="protein sequence ID" value="KAJ1200107.1"/>
    <property type="molecule type" value="Genomic_DNA"/>
</dbReference>
<keyword evidence="2" id="KW-1133">Transmembrane helix</keyword>
<evidence type="ECO:0000313" key="3">
    <source>
        <dbReference type="EMBL" id="KAJ1200107.1"/>
    </source>
</evidence>
<proteinExistence type="predicted"/>
<feature type="transmembrane region" description="Helical" evidence="2">
    <location>
        <begin position="12"/>
        <end position="31"/>
    </location>
</feature>
<evidence type="ECO:0000313" key="4">
    <source>
        <dbReference type="Proteomes" id="UP001066276"/>
    </source>
</evidence>
<accession>A0AAV7VFM0</accession>
<comment type="caution">
    <text evidence="3">The sequence shown here is derived from an EMBL/GenBank/DDBJ whole genome shotgun (WGS) entry which is preliminary data.</text>
</comment>
<protein>
    <submittedName>
        <fullName evidence="3">Uncharacterized protein</fullName>
    </submittedName>
</protein>
<evidence type="ECO:0000256" key="1">
    <source>
        <dbReference type="SAM" id="MobiDB-lite"/>
    </source>
</evidence>
<evidence type="ECO:0000256" key="2">
    <source>
        <dbReference type="SAM" id="Phobius"/>
    </source>
</evidence>
<feature type="region of interest" description="Disordered" evidence="1">
    <location>
        <begin position="34"/>
        <end position="113"/>
    </location>
</feature>
<organism evidence="3 4">
    <name type="scientific">Pleurodeles waltl</name>
    <name type="common">Iberian ribbed newt</name>
    <dbReference type="NCBI Taxonomy" id="8319"/>
    <lineage>
        <taxon>Eukaryota</taxon>
        <taxon>Metazoa</taxon>
        <taxon>Chordata</taxon>
        <taxon>Craniata</taxon>
        <taxon>Vertebrata</taxon>
        <taxon>Euteleostomi</taxon>
        <taxon>Amphibia</taxon>
        <taxon>Batrachia</taxon>
        <taxon>Caudata</taxon>
        <taxon>Salamandroidea</taxon>
        <taxon>Salamandridae</taxon>
        <taxon>Pleurodelinae</taxon>
        <taxon>Pleurodeles</taxon>
    </lineage>
</organism>
<sequence length="113" mass="12718">MGVLVSDHTFRSSASLPVIYIVVATGVATKVRSTRNAFRSSRVHQQGRYAPAPGAALDPRIGRIAARARLEPRRPNRGTPEAQRRRPAKRARSQRREQVRRGLQRLEVSEPRD</sequence>
<gene>
    <name evidence="3" type="ORF">NDU88_003934</name>
</gene>